<comment type="caution">
    <text evidence="4">The sequence shown here is derived from an EMBL/GenBank/DDBJ whole genome shotgun (WGS) entry which is preliminary data.</text>
</comment>
<dbReference type="CDD" id="cd24100">
    <property type="entry name" value="ASKHA_NBD_MJ1051-like_N"/>
    <property type="match status" value="1"/>
</dbReference>
<dbReference type="PANTHER" id="PTHR34847:SF1">
    <property type="entry name" value="NODULATION PROTEIN U"/>
    <property type="match status" value="1"/>
</dbReference>
<evidence type="ECO:0000256" key="1">
    <source>
        <dbReference type="ARBA" id="ARBA00006129"/>
    </source>
</evidence>
<evidence type="ECO:0000313" key="5">
    <source>
        <dbReference type="Proteomes" id="UP000698752"/>
    </source>
</evidence>
<dbReference type="EMBL" id="JAAEDI010000004">
    <property type="protein sequence ID" value="MBR0648930.1"/>
    <property type="molecule type" value="Genomic_DNA"/>
</dbReference>
<keyword evidence="5" id="KW-1185">Reference proteome</keyword>
<dbReference type="InterPro" id="IPR003696">
    <property type="entry name" value="Carbtransf_dom"/>
</dbReference>
<sequence>MLILGLFSGYHDASACLSDDYRLVAAVAQERMTRRKADGGRLPIEAMEECLRIAGTDRREIGAVVLGRGPFPMRYYMHLPFDRRVERAARAAAGREKQKSMERECVRYRRLDSEAMFDAARFLADLGLPAGIPVRFFNHHLAHALPTLFHTDWEDALIYTSDGGGDNVQYSLRAFREGRLSTWYGEDDELARPMRIDSLGLAYGYATEALGFRINRHEGKLTGLAAFGEPAIAPALAARFTVTDVGEVLSDFADNAAMRGFVHDWARGQPREVVAASVQKVLEDATIAAVGRLLARAGGTRRVGLSGGVFGNVRLNQKLADHFGLAEMFVYPAMSDQGLPYGGVLQYLLERDGMATWLRQRHRLDHLYLGRDWGAEAGRVLGDTPGLRGAESDGLSPAAATAQRLAAGEAVAIFTKGMEYGPRALGARSILAAPFDVGINQSLNDRLDRSEFMPFAPVVREEDADAIFDLGRAKAYAARFMTVTCDVKPDWRGRIAASVHVDGTARPQVIGRDANPLYHDIVTEFAKLTGVPVLINTSFNAHEEPIINTPQECARALLDDRVDGVVTEDGVFVRG</sequence>
<dbReference type="InterPro" id="IPR031730">
    <property type="entry name" value="Carbam_trans_C"/>
</dbReference>
<feature type="domain" description="Carbamoyltransferase C-terminal" evidence="3">
    <location>
        <begin position="402"/>
        <end position="571"/>
    </location>
</feature>
<evidence type="ECO:0008006" key="6">
    <source>
        <dbReference type="Google" id="ProtNLM"/>
    </source>
</evidence>
<gene>
    <name evidence="4" type="ORF">GXW78_04600</name>
</gene>
<proteinExistence type="inferred from homology"/>
<name>A0ABS5ED42_9PROT</name>
<dbReference type="Proteomes" id="UP000698752">
    <property type="component" value="Unassembled WGS sequence"/>
</dbReference>
<dbReference type="Gene3D" id="3.30.420.40">
    <property type="match status" value="2"/>
</dbReference>
<feature type="domain" description="Carbamoyltransferase" evidence="2">
    <location>
        <begin position="3"/>
        <end position="342"/>
    </location>
</feature>
<dbReference type="Gene3D" id="3.90.870.20">
    <property type="entry name" value="Carbamoyltransferase, C-terminal domain"/>
    <property type="match status" value="1"/>
</dbReference>
<organism evidence="4 5">
    <name type="scientific">Neoroseomonas terrae</name>
    <dbReference type="NCBI Taxonomy" id="424799"/>
    <lineage>
        <taxon>Bacteria</taxon>
        <taxon>Pseudomonadati</taxon>
        <taxon>Pseudomonadota</taxon>
        <taxon>Alphaproteobacteria</taxon>
        <taxon>Acetobacterales</taxon>
        <taxon>Acetobacteraceae</taxon>
        <taxon>Neoroseomonas</taxon>
    </lineage>
</organism>
<dbReference type="Pfam" id="PF16861">
    <property type="entry name" value="Carbam_trans_C"/>
    <property type="match status" value="1"/>
</dbReference>
<dbReference type="SUPFAM" id="SSF53067">
    <property type="entry name" value="Actin-like ATPase domain"/>
    <property type="match status" value="1"/>
</dbReference>
<dbReference type="InterPro" id="IPR038152">
    <property type="entry name" value="Carbam_trans_C_sf"/>
</dbReference>
<evidence type="ECO:0000259" key="3">
    <source>
        <dbReference type="Pfam" id="PF16861"/>
    </source>
</evidence>
<evidence type="ECO:0000313" key="4">
    <source>
        <dbReference type="EMBL" id="MBR0648930.1"/>
    </source>
</evidence>
<dbReference type="PANTHER" id="PTHR34847">
    <property type="entry name" value="NODULATION PROTEIN U"/>
    <property type="match status" value="1"/>
</dbReference>
<evidence type="ECO:0000259" key="2">
    <source>
        <dbReference type="Pfam" id="PF02543"/>
    </source>
</evidence>
<dbReference type="InterPro" id="IPR051338">
    <property type="entry name" value="NodU/CmcH_Carbamoyltrnsfr"/>
</dbReference>
<dbReference type="Pfam" id="PF02543">
    <property type="entry name" value="Carbam_trans_N"/>
    <property type="match status" value="1"/>
</dbReference>
<protein>
    <recommendedName>
        <fullName evidence="6">Carbamoyltransferase</fullName>
    </recommendedName>
</protein>
<comment type="similarity">
    <text evidence="1">Belongs to the NodU/CmcH family.</text>
</comment>
<dbReference type="RefSeq" id="WP_211866444.1">
    <property type="nucleotide sequence ID" value="NZ_JAAEDI010000004.1"/>
</dbReference>
<accession>A0ABS5ED42</accession>
<dbReference type="InterPro" id="IPR043129">
    <property type="entry name" value="ATPase_NBD"/>
</dbReference>
<reference evidence="5" key="1">
    <citation type="journal article" date="2021" name="Syst. Appl. Microbiol.">
        <title>Roseomonas hellenica sp. nov., isolated from roots of wild-growing Alkanna tinctoria.</title>
        <authorList>
            <person name="Rat A."/>
            <person name="Naranjo H.D."/>
            <person name="Lebbe L."/>
            <person name="Cnockaert M."/>
            <person name="Krigas N."/>
            <person name="Grigoriadou K."/>
            <person name="Maloupa E."/>
            <person name="Willems A."/>
        </authorList>
    </citation>
    <scope>NUCLEOTIDE SEQUENCE [LARGE SCALE GENOMIC DNA]</scope>
    <source>
        <strain evidence="5">LMG 31159</strain>
    </source>
</reference>